<dbReference type="PROSITE" id="PS50011">
    <property type="entry name" value="PROTEIN_KINASE_DOM"/>
    <property type="match status" value="1"/>
</dbReference>
<evidence type="ECO:0000313" key="11">
    <source>
        <dbReference type="EMBL" id="RXW18001.1"/>
    </source>
</evidence>
<evidence type="ECO:0000256" key="2">
    <source>
        <dbReference type="ARBA" id="ARBA00022527"/>
    </source>
</evidence>
<reference evidence="11 12" key="1">
    <citation type="submission" date="2019-01" db="EMBL/GenBank/DDBJ databases">
        <title>Draft genome sequence of Psathyrella aberdarensis IHI B618.</title>
        <authorList>
            <person name="Buettner E."/>
            <person name="Kellner H."/>
        </authorList>
    </citation>
    <scope>NUCLEOTIDE SEQUENCE [LARGE SCALE GENOMIC DNA]</scope>
    <source>
        <strain evidence="11 12">IHI B618</strain>
    </source>
</reference>
<evidence type="ECO:0000256" key="8">
    <source>
        <dbReference type="ARBA" id="ARBA00048679"/>
    </source>
</evidence>
<evidence type="ECO:0000256" key="3">
    <source>
        <dbReference type="ARBA" id="ARBA00022679"/>
    </source>
</evidence>
<evidence type="ECO:0000256" key="6">
    <source>
        <dbReference type="ARBA" id="ARBA00022840"/>
    </source>
</evidence>
<dbReference type="OrthoDB" id="2891702at2759"/>
<dbReference type="GO" id="GO:0000245">
    <property type="term" value="P:spliceosomal complex assembly"/>
    <property type="evidence" value="ECO:0007669"/>
    <property type="project" value="TreeGrafter"/>
</dbReference>
<dbReference type="PANTHER" id="PTHR47634">
    <property type="entry name" value="PROTEIN KINASE DOMAIN-CONTAINING PROTEIN-RELATED"/>
    <property type="match status" value="1"/>
</dbReference>
<proteinExistence type="predicted"/>
<dbReference type="Proteomes" id="UP000290288">
    <property type="component" value="Unassembled WGS sequence"/>
</dbReference>
<feature type="compositionally biased region" description="Polar residues" evidence="9">
    <location>
        <begin position="1"/>
        <end position="16"/>
    </location>
</feature>
<dbReference type="STRING" id="2316362.A0A4Q2DG42"/>
<dbReference type="Gene3D" id="1.10.510.10">
    <property type="entry name" value="Transferase(Phosphotransferase) domain 1"/>
    <property type="match status" value="1"/>
</dbReference>
<dbReference type="InterPro" id="IPR008271">
    <property type="entry name" value="Ser/Thr_kinase_AS"/>
</dbReference>
<dbReference type="InterPro" id="IPR011009">
    <property type="entry name" value="Kinase-like_dom_sf"/>
</dbReference>
<dbReference type="GO" id="GO:0004674">
    <property type="term" value="F:protein serine/threonine kinase activity"/>
    <property type="evidence" value="ECO:0007669"/>
    <property type="project" value="UniProtKB-KW"/>
</dbReference>
<dbReference type="AlphaFoldDB" id="A0A4Q2DG42"/>
<dbReference type="Gene3D" id="3.30.200.20">
    <property type="entry name" value="Phosphorylase Kinase, domain 1"/>
    <property type="match status" value="1"/>
</dbReference>
<dbReference type="InterPro" id="IPR000719">
    <property type="entry name" value="Prot_kinase_dom"/>
</dbReference>
<evidence type="ECO:0000313" key="12">
    <source>
        <dbReference type="Proteomes" id="UP000290288"/>
    </source>
</evidence>
<dbReference type="GO" id="GO:0050684">
    <property type="term" value="P:regulation of mRNA processing"/>
    <property type="evidence" value="ECO:0007669"/>
    <property type="project" value="TreeGrafter"/>
</dbReference>
<keyword evidence="3" id="KW-0808">Transferase</keyword>
<comment type="catalytic activity">
    <reaction evidence="7">
        <text>L-threonyl-[protein] + ATP = O-phospho-L-threonyl-[protein] + ADP + H(+)</text>
        <dbReference type="Rhea" id="RHEA:46608"/>
        <dbReference type="Rhea" id="RHEA-COMP:11060"/>
        <dbReference type="Rhea" id="RHEA-COMP:11605"/>
        <dbReference type="ChEBI" id="CHEBI:15378"/>
        <dbReference type="ChEBI" id="CHEBI:30013"/>
        <dbReference type="ChEBI" id="CHEBI:30616"/>
        <dbReference type="ChEBI" id="CHEBI:61977"/>
        <dbReference type="ChEBI" id="CHEBI:456216"/>
        <dbReference type="EC" id="2.7.11.1"/>
    </reaction>
</comment>
<feature type="domain" description="Protein kinase" evidence="10">
    <location>
        <begin position="96"/>
        <end position="318"/>
    </location>
</feature>
<feature type="region of interest" description="Disordered" evidence="9">
    <location>
        <begin position="1"/>
        <end position="26"/>
    </location>
</feature>
<dbReference type="GO" id="GO:0005524">
    <property type="term" value="F:ATP binding"/>
    <property type="evidence" value="ECO:0007669"/>
    <property type="project" value="UniProtKB-KW"/>
</dbReference>
<keyword evidence="4" id="KW-0547">Nucleotide-binding</keyword>
<dbReference type="PROSITE" id="PS00108">
    <property type="entry name" value="PROTEIN_KINASE_ST"/>
    <property type="match status" value="1"/>
</dbReference>
<accession>A0A4Q2DG42</accession>
<dbReference type="EC" id="2.7.11.1" evidence="1"/>
<evidence type="ECO:0000256" key="5">
    <source>
        <dbReference type="ARBA" id="ARBA00022777"/>
    </source>
</evidence>
<dbReference type="Pfam" id="PF00069">
    <property type="entry name" value="Pkinase"/>
    <property type="match status" value="1"/>
</dbReference>
<evidence type="ECO:0000256" key="4">
    <source>
        <dbReference type="ARBA" id="ARBA00022741"/>
    </source>
</evidence>
<protein>
    <recommendedName>
        <fullName evidence="1">non-specific serine/threonine protein kinase</fullName>
        <ecNumber evidence="1">2.7.11.1</ecNumber>
    </recommendedName>
</protein>
<gene>
    <name evidence="11" type="ORF">EST38_g7863</name>
</gene>
<dbReference type="PANTHER" id="PTHR47634:SF9">
    <property type="entry name" value="PROTEIN KINASE DOMAIN-CONTAINING PROTEIN-RELATED"/>
    <property type="match status" value="1"/>
</dbReference>
<keyword evidence="2" id="KW-0723">Serine/threonine-protein kinase</keyword>
<evidence type="ECO:0000259" key="10">
    <source>
        <dbReference type="PROSITE" id="PS50011"/>
    </source>
</evidence>
<dbReference type="SUPFAM" id="SSF56112">
    <property type="entry name" value="Protein kinase-like (PK-like)"/>
    <property type="match status" value="1"/>
</dbReference>
<sequence>MVSPAGSPTISPNPCESNEVEPIKQPAKAGDVVLTLHESEDGELDATVEFTCDEEPHMFKPPFAPGYASLHLGQQLTDLNRGRQPFWEPGPGQGDYEIVRKLGWGQEASVWLARRLENSSQTSFVAIKILTSAVTRAIGRKESFELPALFALDNGDTNHPGRPYCTLLLDLFVYGDMHGLHYCLVLEPLSLSLEEYVEAERSEGRNFGFSMEGLRNIVRQVLLAVSYAHATGLVHTDIKSNNIFIGVGLRNEAIAKYLAEHPSRTYPTRHEPNISSDPIITVMSEPLPPFNLPDRNRLRLKLGDFGVGALSFVPFMIT</sequence>
<evidence type="ECO:0000256" key="7">
    <source>
        <dbReference type="ARBA" id="ARBA00047899"/>
    </source>
</evidence>
<evidence type="ECO:0000256" key="1">
    <source>
        <dbReference type="ARBA" id="ARBA00012513"/>
    </source>
</evidence>
<keyword evidence="12" id="KW-1185">Reference proteome</keyword>
<dbReference type="InterPro" id="IPR051334">
    <property type="entry name" value="SRPK"/>
</dbReference>
<keyword evidence="5" id="KW-0418">Kinase</keyword>
<dbReference type="SMART" id="SM00220">
    <property type="entry name" value="S_TKc"/>
    <property type="match status" value="1"/>
</dbReference>
<evidence type="ECO:0000256" key="9">
    <source>
        <dbReference type="SAM" id="MobiDB-lite"/>
    </source>
</evidence>
<comment type="caution">
    <text evidence="11">The sequence shown here is derived from an EMBL/GenBank/DDBJ whole genome shotgun (WGS) entry which is preliminary data.</text>
</comment>
<organism evidence="11 12">
    <name type="scientific">Candolleomyces aberdarensis</name>
    <dbReference type="NCBI Taxonomy" id="2316362"/>
    <lineage>
        <taxon>Eukaryota</taxon>
        <taxon>Fungi</taxon>
        <taxon>Dikarya</taxon>
        <taxon>Basidiomycota</taxon>
        <taxon>Agaricomycotina</taxon>
        <taxon>Agaricomycetes</taxon>
        <taxon>Agaricomycetidae</taxon>
        <taxon>Agaricales</taxon>
        <taxon>Agaricineae</taxon>
        <taxon>Psathyrellaceae</taxon>
        <taxon>Candolleomyces</taxon>
    </lineage>
</organism>
<keyword evidence="6" id="KW-0067">ATP-binding</keyword>
<name>A0A4Q2DG42_9AGAR</name>
<comment type="catalytic activity">
    <reaction evidence="8">
        <text>L-seryl-[protein] + ATP = O-phospho-L-seryl-[protein] + ADP + H(+)</text>
        <dbReference type="Rhea" id="RHEA:17989"/>
        <dbReference type="Rhea" id="RHEA-COMP:9863"/>
        <dbReference type="Rhea" id="RHEA-COMP:11604"/>
        <dbReference type="ChEBI" id="CHEBI:15378"/>
        <dbReference type="ChEBI" id="CHEBI:29999"/>
        <dbReference type="ChEBI" id="CHEBI:30616"/>
        <dbReference type="ChEBI" id="CHEBI:83421"/>
        <dbReference type="ChEBI" id="CHEBI:456216"/>
        <dbReference type="EC" id="2.7.11.1"/>
    </reaction>
</comment>
<dbReference type="EMBL" id="SDEE01000297">
    <property type="protein sequence ID" value="RXW18001.1"/>
    <property type="molecule type" value="Genomic_DNA"/>
</dbReference>